<name>A0ABM9CP32_9BACL</name>
<dbReference type="EC" id="3.5.1.-" evidence="1"/>
<proteinExistence type="predicted"/>
<dbReference type="PANTHER" id="PTHR12993:SF30">
    <property type="entry name" value="N-ACETYL-ALPHA-D-GLUCOSAMINYL L-MALATE DEACETYLASE 1"/>
    <property type="match status" value="1"/>
</dbReference>
<dbReference type="SUPFAM" id="SSF102588">
    <property type="entry name" value="LmbE-like"/>
    <property type="match status" value="1"/>
</dbReference>
<reference evidence="1" key="1">
    <citation type="submission" date="2022-01" db="EMBL/GenBank/DDBJ databases">
        <authorList>
            <person name="Criscuolo A."/>
        </authorList>
    </citation>
    <scope>NUCLEOTIDE SEQUENCE</scope>
    <source>
        <strain evidence="1">CIP111893</strain>
    </source>
</reference>
<dbReference type="Gene3D" id="3.40.50.10320">
    <property type="entry name" value="LmbE-like"/>
    <property type="match status" value="1"/>
</dbReference>
<dbReference type="InterPro" id="IPR003737">
    <property type="entry name" value="GlcNAc_PI_deacetylase-related"/>
</dbReference>
<dbReference type="NCBIfam" id="TIGR04001">
    <property type="entry name" value="thiol_BshB1"/>
    <property type="match status" value="1"/>
</dbReference>
<accession>A0ABM9CP32</accession>
<evidence type="ECO:0000313" key="1">
    <source>
        <dbReference type="EMBL" id="CAH1218321.1"/>
    </source>
</evidence>
<dbReference type="EMBL" id="CAKMMF010000030">
    <property type="protein sequence ID" value="CAH1218321.1"/>
    <property type="molecule type" value="Genomic_DNA"/>
</dbReference>
<dbReference type="InterPro" id="IPR024078">
    <property type="entry name" value="LmbE-like_dom_sf"/>
</dbReference>
<sequence length="237" mass="26420">MMDHVAVDIVAFGAHPDDVEIGMGGTIAKQVMSGYRVAICDLTNAEMSSNGTVETRRQEAARASAVLGLSARSCLGLPDRGLTGSAEQIAAIVREIRRLRPRIVFAPYWVDRHPDHIACSGLVEEAVFNAKLRNYMPDTPAVAVEQLYYYYINDSNDVSLIVDVSAHYDKKREALLAYRSQFAPTDANHVQTPLTDRYIERVEARDLLLGQTRQWAYAEGFAIKRPHPVALFGERQK</sequence>
<organism evidence="1 2">
    <name type="scientific">Paenibacillus plantiphilus</name>
    <dbReference type="NCBI Taxonomy" id="2905650"/>
    <lineage>
        <taxon>Bacteria</taxon>
        <taxon>Bacillati</taxon>
        <taxon>Bacillota</taxon>
        <taxon>Bacilli</taxon>
        <taxon>Bacillales</taxon>
        <taxon>Paenibacillaceae</taxon>
        <taxon>Paenibacillus</taxon>
    </lineage>
</organism>
<dbReference type="PANTHER" id="PTHR12993">
    <property type="entry name" value="N-ACETYLGLUCOSAMINYL-PHOSPHATIDYLINOSITOL DE-N-ACETYLASE-RELATED"/>
    <property type="match status" value="1"/>
</dbReference>
<keyword evidence="2" id="KW-1185">Reference proteome</keyword>
<dbReference type="GO" id="GO:0016787">
    <property type="term" value="F:hydrolase activity"/>
    <property type="evidence" value="ECO:0007669"/>
    <property type="project" value="UniProtKB-KW"/>
</dbReference>
<dbReference type="Proteomes" id="UP000838686">
    <property type="component" value="Unassembled WGS sequence"/>
</dbReference>
<dbReference type="InterPro" id="IPR023842">
    <property type="entry name" value="Bacillithiol_biosynth_BshB1"/>
</dbReference>
<protein>
    <submittedName>
        <fullName evidence="1">N-acetyl-alpha-D-glucosaminyl L-malate deacetylase 1</fullName>
        <ecNumber evidence="1">3.5.1.-</ecNumber>
    </submittedName>
</protein>
<keyword evidence="1" id="KW-0378">Hydrolase</keyword>
<comment type="caution">
    <text evidence="1">The sequence shown here is derived from an EMBL/GenBank/DDBJ whole genome shotgun (WGS) entry which is preliminary data.</text>
</comment>
<gene>
    <name evidence="1" type="primary">bshB1</name>
    <name evidence="1" type="ORF">PAECIP111893_04396</name>
</gene>
<dbReference type="RefSeq" id="WP_371877750.1">
    <property type="nucleotide sequence ID" value="NZ_CAKMMF010000030.1"/>
</dbReference>
<evidence type="ECO:0000313" key="2">
    <source>
        <dbReference type="Proteomes" id="UP000838686"/>
    </source>
</evidence>
<dbReference type="Pfam" id="PF02585">
    <property type="entry name" value="PIG-L"/>
    <property type="match status" value="1"/>
</dbReference>